<feature type="compositionally biased region" description="Basic and acidic residues" evidence="2">
    <location>
        <begin position="677"/>
        <end position="711"/>
    </location>
</feature>
<dbReference type="Pfam" id="PF07859">
    <property type="entry name" value="Abhydrolase_3"/>
    <property type="match status" value="2"/>
</dbReference>
<gene>
    <name evidence="4" type="ORF">DBV05_g10108</name>
</gene>
<dbReference type="InterPro" id="IPR013094">
    <property type="entry name" value="AB_hydrolase_3"/>
</dbReference>
<feature type="compositionally biased region" description="Basic and acidic residues" evidence="2">
    <location>
        <begin position="906"/>
        <end position="979"/>
    </location>
</feature>
<dbReference type="InterPro" id="IPR050300">
    <property type="entry name" value="GDXG_lipolytic_enzyme"/>
</dbReference>
<dbReference type="Proteomes" id="UP000325902">
    <property type="component" value="Unassembled WGS sequence"/>
</dbReference>
<dbReference type="PANTHER" id="PTHR48081">
    <property type="entry name" value="AB HYDROLASE SUPERFAMILY PROTEIN C4A8.06C"/>
    <property type="match status" value="1"/>
</dbReference>
<evidence type="ECO:0000313" key="5">
    <source>
        <dbReference type="Proteomes" id="UP000325902"/>
    </source>
</evidence>
<dbReference type="GO" id="GO:0016787">
    <property type="term" value="F:hydrolase activity"/>
    <property type="evidence" value="ECO:0007669"/>
    <property type="project" value="UniProtKB-KW"/>
</dbReference>
<dbReference type="EMBL" id="VCHE01000107">
    <property type="protein sequence ID" value="KAB2571229.1"/>
    <property type="molecule type" value="Genomic_DNA"/>
</dbReference>
<feature type="region of interest" description="Disordered" evidence="2">
    <location>
        <begin position="506"/>
        <end position="557"/>
    </location>
</feature>
<evidence type="ECO:0000256" key="1">
    <source>
        <dbReference type="ARBA" id="ARBA00022801"/>
    </source>
</evidence>
<dbReference type="SUPFAM" id="SSF53474">
    <property type="entry name" value="alpha/beta-Hydrolases"/>
    <property type="match status" value="1"/>
</dbReference>
<dbReference type="InterPro" id="IPR029058">
    <property type="entry name" value="AB_hydrolase_fold"/>
</dbReference>
<dbReference type="PANTHER" id="PTHR48081:SF19">
    <property type="entry name" value="AB HYDROLASE SUPERFAMILY PROTEIN C4A8.06C"/>
    <property type="match status" value="1"/>
</dbReference>
<dbReference type="OrthoDB" id="2336090at2759"/>
<protein>
    <recommendedName>
        <fullName evidence="3">Alpha/beta hydrolase fold-3 domain-containing protein</fullName>
    </recommendedName>
</protein>
<dbReference type="AlphaFoldDB" id="A0A5N5D0P0"/>
<reference evidence="4 5" key="1">
    <citation type="journal article" date="2019" name="Sci. Rep.">
        <title>A multi-omics analysis of the grapevine pathogen Lasiodiplodia theobromae reveals that temperature affects the expression of virulence- and pathogenicity-related genes.</title>
        <authorList>
            <person name="Felix C."/>
            <person name="Meneses R."/>
            <person name="Goncalves M.F.M."/>
            <person name="Tilleman L."/>
            <person name="Duarte A.S."/>
            <person name="Jorrin-Novo J.V."/>
            <person name="Van de Peer Y."/>
            <person name="Deforce D."/>
            <person name="Van Nieuwerburgh F."/>
            <person name="Esteves A.C."/>
            <person name="Alves A."/>
        </authorList>
    </citation>
    <scope>NUCLEOTIDE SEQUENCE [LARGE SCALE GENOMIC DNA]</scope>
    <source>
        <strain evidence="4 5">LA-SOL3</strain>
    </source>
</reference>
<feature type="compositionally biased region" description="Basic and acidic residues" evidence="2">
    <location>
        <begin position="319"/>
        <end position="336"/>
    </location>
</feature>
<feature type="region of interest" description="Disordered" evidence="2">
    <location>
        <begin position="677"/>
        <end position="763"/>
    </location>
</feature>
<evidence type="ECO:0000256" key="2">
    <source>
        <dbReference type="SAM" id="MobiDB-lite"/>
    </source>
</evidence>
<feature type="domain" description="Alpha/beta hydrolase fold-3" evidence="3">
    <location>
        <begin position="370"/>
        <end position="421"/>
    </location>
</feature>
<keyword evidence="5" id="KW-1185">Reference proteome</keyword>
<evidence type="ECO:0000313" key="4">
    <source>
        <dbReference type="EMBL" id="KAB2571229.1"/>
    </source>
</evidence>
<keyword evidence="1" id="KW-0378">Hydrolase</keyword>
<name>A0A5N5D0P0_9PEZI</name>
<evidence type="ECO:0000259" key="3">
    <source>
        <dbReference type="Pfam" id="PF07859"/>
    </source>
</evidence>
<organism evidence="4 5">
    <name type="scientific">Lasiodiplodia theobromae</name>
    <dbReference type="NCBI Taxonomy" id="45133"/>
    <lineage>
        <taxon>Eukaryota</taxon>
        <taxon>Fungi</taxon>
        <taxon>Dikarya</taxon>
        <taxon>Ascomycota</taxon>
        <taxon>Pezizomycotina</taxon>
        <taxon>Dothideomycetes</taxon>
        <taxon>Dothideomycetes incertae sedis</taxon>
        <taxon>Botryosphaeriales</taxon>
        <taxon>Botryosphaeriaceae</taxon>
        <taxon>Lasiodiplodia</taxon>
    </lineage>
</organism>
<feature type="region of interest" description="Disordered" evidence="2">
    <location>
        <begin position="905"/>
        <end position="988"/>
    </location>
</feature>
<sequence>MVLNTITVGAAVTPTVIQTYFSHYLNRKPLHGKPTAHLGYHEGLQLVREFLHYAAEHTVEEVQAFTQQWVPVPAWVKTDEVIISSDYLSKAADLLQTQLGPDGIKLVGGKTWWQWRRDNAELKAEWVEMRKDASERKEAGDELGSRIMLYIHGGAYYFGSVDEHRYQMQRHARKLKARIFAPRYRLAPQFPFPCGLQDAIAAYLHLLEKHDPSTIIVAGDSAGGGMTLAMLVTLRDQGIPLPAGGVLLSPWVDLTHSFPSLCGDGKWDYIPAHGFVHKPSVSWPPPNDDDMKVIKEASMELKAKSGKLKDLTASQSAEQKQERARGYSIENPRDGAEASAPSTADAQSIPPPPPVLSVNIDGQLITIKDQIQLYAANQLITHPLVSPILQPTLGGLPPLLIQVGGGELLCDEQIYLAHKAAAPMDYLPDLSKMTPEEQERVLEQAKKYPPTDVKLEVWDDLCHVTHTLSFTRPAKLMYRAVAQFSAWALARAQNKPIDILDDDAVSHISSSSESGNDPETTNGSSKQQKTEEGAPNAGLKADNSSEESVGRAGDAIPPFKDHMIRQRIDRHGAIRPMEPPSELEALQLSASEIGVIKEGPVRKWMGIQQKWAKKYEKEKRAVQKKRIEEFAQGYEEYEGETPPPTALAGRRLKDKDMPKTRVAKGWGLAMWSGWGSKHDQMTIKRETQADGVKEEAVDGEGKGSAESEPKSRARSLSTSSKKKSKRSIASARSRSRRRTITDEGQTGSSVPPSPTLTRDALAAPVADADEYGSSSLAIPAITKAGTSAASVTATISTRAPEDAASINTAANSTFSSPLPSPGVGQPTVVISEHAAEGAPPTIIPASQNSSTRPFRDGIAYPFKLNIGNHKSNPSTTTLMSFQESLRKSMDSSSIADVSIAGTMSRAEVKDKEETKVESAQEVTVDAKTEESAKPTADDKTGESEKLVAESSEKKDTETKDGTEVKEAAETKDTPERPAPERFITAQEF</sequence>
<feature type="compositionally biased region" description="Polar residues" evidence="2">
    <location>
        <begin position="507"/>
        <end position="527"/>
    </location>
</feature>
<feature type="compositionally biased region" description="Polar residues" evidence="2">
    <location>
        <begin position="807"/>
        <end position="817"/>
    </location>
</feature>
<feature type="region of interest" description="Disordered" evidence="2">
    <location>
        <begin position="305"/>
        <end position="355"/>
    </location>
</feature>
<proteinExistence type="predicted"/>
<dbReference type="Gene3D" id="3.40.50.1820">
    <property type="entry name" value="alpha/beta hydrolase"/>
    <property type="match status" value="1"/>
</dbReference>
<feature type="region of interest" description="Disordered" evidence="2">
    <location>
        <begin position="807"/>
        <end position="854"/>
    </location>
</feature>
<feature type="domain" description="Alpha/beta hydrolase fold-3" evidence="3">
    <location>
        <begin position="148"/>
        <end position="259"/>
    </location>
</feature>
<accession>A0A5N5D0P0</accession>
<comment type="caution">
    <text evidence="4">The sequence shown here is derived from an EMBL/GenBank/DDBJ whole genome shotgun (WGS) entry which is preliminary data.</text>
</comment>